<feature type="domain" description="DUF218" evidence="3">
    <location>
        <begin position="86"/>
        <end position="207"/>
    </location>
</feature>
<dbReference type="PANTHER" id="PTHR30336">
    <property type="entry name" value="INNER MEMBRANE PROTEIN, PROBABLE PERMEASE"/>
    <property type="match status" value="1"/>
</dbReference>
<dbReference type="OrthoDB" id="9782395at2"/>
<dbReference type="AlphaFoldDB" id="A0A413RL20"/>
<evidence type="ECO:0000313" key="4">
    <source>
        <dbReference type="EMBL" id="RHA40113.1"/>
    </source>
</evidence>
<protein>
    <recommendedName>
        <fullName evidence="3">DUF218 domain-containing protein</fullName>
    </recommendedName>
</protein>
<evidence type="ECO:0000259" key="3">
    <source>
        <dbReference type="Pfam" id="PF02698"/>
    </source>
</evidence>
<keyword evidence="2" id="KW-0472">Membrane</keyword>
<proteinExistence type="predicted"/>
<dbReference type="Proteomes" id="UP000283374">
    <property type="component" value="Unassembled WGS sequence"/>
</dbReference>
<feature type="transmembrane region" description="Helical" evidence="2">
    <location>
        <begin position="48"/>
        <end position="70"/>
    </location>
</feature>
<reference evidence="4 5" key="1">
    <citation type="submission" date="2018-08" db="EMBL/GenBank/DDBJ databases">
        <title>Cellulomonas rhizosphaerae sp. nov., a novel actinomycete isolated from soil.</title>
        <authorList>
            <person name="Tian Y."/>
        </authorList>
    </citation>
    <scope>NUCLEOTIDE SEQUENCE [LARGE SCALE GENOMIC DNA]</scope>
    <source>
        <strain evidence="4 5">NEAU-TCZ24</strain>
    </source>
</reference>
<dbReference type="InterPro" id="IPR003848">
    <property type="entry name" value="DUF218"/>
</dbReference>
<keyword evidence="5" id="KW-1185">Reference proteome</keyword>
<organism evidence="4 5">
    <name type="scientific">Cellulomonas rhizosphaerae</name>
    <dbReference type="NCBI Taxonomy" id="2293719"/>
    <lineage>
        <taxon>Bacteria</taxon>
        <taxon>Bacillati</taxon>
        <taxon>Actinomycetota</taxon>
        <taxon>Actinomycetes</taxon>
        <taxon>Micrococcales</taxon>
        <taxon>Cellulomonadaceae</taxon>
        <taxon>Cellulomonas</taxon>
    </lineage>
</organism>
<feature type="region of interest" description="Disordered" evidence="1">
    <location>
        <begin position="1"/>
        <end position="43"/>
    </location>
</feature>
<dbReference type="RefSeq" id="WP_118767415.1">
    <property type="nucleotide sequence ID" value="NZ_QWKP01000198.1"/>
</dbReference>
<evidence type="ECO:0000256" key="1">
    <source>
        <dbReference type="SAM" id="MobiDB-lite"/>
    </source>
</evidence>
<dbReference type="CDD" id="cd06259">
    <property type="entry name" value="YdcF-like"/>
    <property type="match status" value="1"/>
</dbReference>
<gene>
    <name evidence="4" type="ORF">D1825_10705</name>
</gene>
<evidence type="ECO:0000313" key="5">
    <source>
        <dbReference type="Proteomes" id="UP000283374"/>
    </source>
</evidence>
<name>A0A413RL20_9CELL</name>
<dbReference type="GO" id="GO:0005886">
    <property type="term" value="C:plasma membrane"/>
    <property type="evidence" value="ECO:0007669"/>
    <property type="project" value="TreeGrafter"/>
</dbReference>
<dbReference type="PANTHER" id="PTHR30336:SF6">
    <property type="entry name" value="INTEGRAL MEMBRANE PROTEIN"/>
    <property type="match status" value="1"/>
</dbReference>
<keyword evidence="2" id="KW-0812">Transmembrane</keyword>
<dbReference type="Pfam" id="PF02698">
    <property type="entry name" value="DUF218"/>
    <property type="match status" value="1"/>
</dbReference>
<dbReference type="InterPro" id="IPR051599">
    <property type="entry name" value="Cell_Envelope_Assoc"/>
</dbReference>
<dbReference type="EMBL" id="QWKP01000198">
    <property type="protein sequence ID" value="RHA40113.1"/>
    <property type="molecule type" value="Genomic_DNA"/>
</dbReference>
<accession>A0A413RL20</accession>
<sequence>MDDDGARPAEGISPDAPSPAGDTAVQAPPADSPADDAQPARPRRRRRLPWLVAALVVVVLAAPLVVVQAVGRSHTRGLTDVPDTPVALVFGAGLRPDGSPSTYLRRRLDAAKSLYDRGTVQAILVSGDNGTVQHDEPTAMRDYLVANGVPSDKVVLDYAGFDTHDSCVRAHQVFGVDAAVVVTQDYHLPRAVFSCTAAGMDVTGVGVSSASVTREQALTWRLREIPASYKAAWDALVGRPPVYGGHETGVQDALDQG</sequence>
<keyword evidence="2" id="KW-1133">Transmembrane helix</keyword>
<comment type="caution">
    <text evidence="4">The sequence shown here is derived from an EMBL/GenBank/DDBJ whole genome shotgun (WGS) entry which is preliminary data.</text>
</comment>
<evidence type="ECO:0000256" key="2">
    <source>
        <dbReference type="SAM" id="Phobius"/>
    </source>
</evidence>